<accession>A0A811GLG4</accession>
<evidence type="ECO:0000259" key="4">
    <source>
        <dbReference type="SMART" id="SM00400"/>
    </source>
</evidence>
<dbReference type="Pfam" id="PF01807">
    <property type="entry name" value="Zn_ribbon_DnaG"/>
    <property type="match status" value="1"/>
</dbReference>
<keyword evidence="5" id="KW-0548">Nucleotidyltransferase</keyword>
<dbReference type="PANTHER" id="PTHR30313">
    <property type="entry name" value="DNA PRIMASE"/>
    <property type="match status" value="1"/>
</dbReference>
<dbReference type="InterPro" id="IPR002694">
    <property type="entry name" value="Znf_CHC2"/>
</dbReference>
<protein>
    <submittedName>
        <fullName evidence="5">DNA primase</fullName>
        <ecNumber evidence="5">2.7.7.-</ecNumber>
    </submittedName>
</protein>
<dbReference type="SMART" id="SM00400">
    <property type="entry name" value="ZnF_CHCC"/>
    <property type="match status" value="1"/>
</dbReference>
<evidence type="ECO:0000313" key="6">
    <source>
        <dbReference type="Proteomes" id="UP000489961"/>
    </source>
</evidence>
<proteinExistence type="predicted"/>
<dbReference type="Gene3D" id="3.90.580.10">
    <property type="entry name" value="Zinc finger, CHC2-type domain"/>
    <property type="match status" value="1"/>
</dbReference>
<sequence length="102" mass="11862">MSYPNHKNRKYKFRLNKDLLPRVPEYLSEHGFEHDRSKTWSMILCPFHDDTNPSLSINLNIGCFNCFACGTKGGDLIAFHMKFKKISFIDACKDLGAWEECK</sequence>
<keyword evidence="2" id="KW-0863">Zinc-finger</keyword>
<dbReference type="GO" id="GO:0008270">
    <property type="term" value="F:zinc ion binding"/>
    <property type="evidence" value="ECO:0007669"/>
    <property type="project" value="UniProtKB-KW"/>
</dbReference>
<keyword evidence="5" id="KW-0808">Transferase</keyword>
<dbReference type="PANTHER" id="PTHR30313:SF2">
    <property type="entry name" value="DNA PRIMASE"/>
    <property type="match status" value="1"/>
</dbReference>
<evidence type="ECO:0000256" key="1">
    <source>
        <dbReference type="ARBA" id="ARBA00022723"/>
    </source>
</evidence>
<evidence type="ECO:0000313" key="5">
    <source>
        <dbReference type="EMBL" id="CAB1220989.1"/>
    </source>
</evidence>
<organism evidence="5 6">
    <name type="scientific">Acinetobacter bouvetii</name>
    <dbReference type="NCBI Taxonomy" id="202951"/>
    <lineage>
        <taxon>Bacteria</taxon>
        <taxon>Pseudomonadati</taxon>
        <taxon>Pseudomonadota</taxon>
        <taxon>Gammaproteobacteria</taxon>
        <taxon>Moraxellales</taxon>
        <taxon>Moraxellaceae</taxon>
        <taxon>Acinetobacter</taxon>
    </lineage>
</organism>
<dbReference type="InterPro" id="IPR036977">
    <property type="entry name" value="DNA_primase_Znf_CHC2"/>
</dbReference>
<keyword evidence="3" id="KW-0862">Zinc</keyword>
<dbReference type="Proteomes" id="UP000489961">
    <property type="component" value="Unassembled WGS sequence"/>
</dbReference>
<dbReference type="SUPFAM" id="SSF57783">
    <property type="entry name" value="Zinc beta-ribbon"/>
    <property type="match status" value="1"/>
</dbReference>
<dbReference type="EC" id="2.7.7.-" evidence="5"/>
<dbReference type="GO" id="GO:0006269">
    <property type="term" value="P:DNA replication, synthesis of primer"/>
    <property type="evidence" value="ECO:0007669"/>
    <property type="project" value="TreeGrafter"/>
</dbReference>
<dbReference type="InterPro" id="IPR050219">
    <property type="entry name" value="DnaG_primase"/>
</dbReference>
<keyword evidence="1" id="KW-0479">Metal-binding</keyword>
<evidence type="ECO:0000256" key="2">
    <source>
        <dbReference type="ARBA" id="ARBA00022771"/>
    </source>
</evidence>
<dbReference type="GO" id="GO:0003899">
    <property type="term" value="F:DNA-directed RNA polymerase activity"/>
    <property type="evidence" value="ECO:0007669"/>
    <property type="project" value="InterPro"/>
</dbReference>
<gene>
    <name evidence="5" type="primary">dnaG_2</name>
    <name evidence="5" type="ORF">SFB21_2688</name>
</gene>
<dbReference type="AlphaFoldDB" id="A0A811GLG4"/>
<dbReference type="RefSeq" id="WP_174560482.1">
    <property type="nucleotide sequence ID" value="NZ_CADDTS010000046.1"/>
</dbReference>
<dbReference type="GO" id="GO:0005737">
    <property type="term" value="C:cytoplasm"/>
    <property type="evidence" value="ECO:0007669"/>
    <property type="project" value="TreeGrafter"/>
</dbReference>
<dbReference type="GO" id="GO:0003677">
    <property type="term" value="F:DNA binding"/>
    <property type="evidence" value="ECO:0007669"/>
    <property type="project" value="InterPro"/>
</dbReference>
<name>A0A811GLG4_9GAMM</name>
<feature type="domain" description="Zinc finger CHC2-type" evidence="4">
    <location>
        <begin position="41"/>
        <end position="96"/>
    </location>
</feature>
<evidence type="ECO:0000256" key="3">
    <source>
        <dbReference type="ARBA" id="ARBA00022833"/>
    </source>
</evidence>
<comment type="caution">
    <text evidence="5">The sequence shown here is derived from an EMBL/GenBank/DDBJ whole genome shotgun (WGS) entry which is preliminary data.</text>
</comment>
<reference evidence="5 6" key="1">
    <citation type="submission" date="2020-02" db="EMBL/GenBank/DDBJ databases">
        <authorList>
            <person name="Chaudhuri R."/>
        </authorList>
    </citation>
    <scope>NUCLEOTIDE SEQUENCE [LARGE SCALE GENOMIC DNA]</scope>
    <source>
        <strain evidence="5">SFB21</strain>
    </source>
</reference>
<dbReference type="EMBL" id="CADDTS010000046">
    <property type="protein sequence ID" value="CAB1220989.1"/>
    <property type="molecule type" value="Genomic_DNA"/>
</dbReference>